<proteinExistence type="predicted"/>
<feature type="region of interest" description="Disordered" evidence="1">
    <location>
        <begin position="74"/>
        <end position="99"/>
    </location>
</feature>
<evidence type="ECO:0000313" key="2">
    <source>
        <dbReference type="EMBL" id="KAH1046023.1"/>
    </source>
</evidence>
<dbReference type="EMBL" id="JAIQCV010000011">
    <property type="protein sequence ID" value="KAH1046023.1"/>
    <property type="molecule type" value="Genomic_DNA"/>
</dbReference>
<dbReference type="Proteomes" id="UP000828251">
    <property type="component" value="Unassembled WGS sequence"/>
</dbReference>
<evidence type="ECO:0000313" key="3">
    <source>
        <dbReference type="Proteomes" id="UP000828251"/>
    </source>
</evidence>
<name>A0A9D3ZL08_9ROSI</name>
<feature type="compositionally biased region" description="Polar residues" evidence="1">
    <location>
        <begin position="90"/>
        <end position="99"/>
    </location>
</feature>
<gene>
    <name evidence="2" type="ORF">J1N35_036807</name>
</gene>
<sequence length="99" mass="10805">MFLEGTFSISPRMVVNEDGVSDENPLYIRYDQQDFALMAWLLSTISSSLHNQLVGSSGSSSNVAVMNKNVSAQNVPLYTGQPPPDMFRSSRGSQVSCRG</sequence>
<protein>
    <submittedName>
        <fullName evidence="2">Uncharacterized protein</fullName>
    </submittedName>
</protein>
<accession>A0A9D3ZL08</accession>
<comment type="caution">
    <text evidence="2">The sequence shown here is derived from an EMBL/GenBank/DDBJ whole genome shotgun (WGS) entry which is preliminary data.</text>
</comment>
<evidence type="ECO:0000256" key="1">
    <source>
        <dbReference type="SAM" id="MobiDB-lite"/>
    </source>
</evidence>
<dbReference type="AlphaFoldDB" id="A0A9D3ZL08"/>
<organism evidence="2 3">
    <name type="scientific">Gossypium stocksii</name>
    <dbReference type="NCBI Taxonomy" id="47602"/>
    <lineage>
        <taxon>Eukaryota</taxon>
        <taxon>Viridiplantae</taxon>
        <taxon>Streptophyta</taxon>
        <taxon>Embryophyta</taxon>
        <taxon>Tracheophyta</taxon>
        <taxon>Spermatophyta</taxon>
        <taxon>Magnoliopsida</taxon>
        <taxon>eudicotyledons</taxon>
        <taxon>Gunneridae</taxon>
        <taxon>Pentapetalae</taxon>
        <taxon>rosids</taxon>
        <taxon>malvids</taxon>
        <taxon>Malvales</taxon>
        <taxon>Malvaceae</taxon>
        <taxon>Malvoideae</taxon>
        <taxon>Gossypium</taxon>
    </lineage>
</organism>
<reference evidence="2 3" key="1">
    <citation type="journal article" date="2021" name="Plant Biotechnol. J.">
        <title>Multi-omics assisted identification of the key and species-specific regulatory components of drought-tolerant mechanisms in Gossypium stocksii.</title>
        <authorList>
            <person name="Yu D."/>
            <person name="Ke L."/>
            <person name="Zhang D."/>
            <person name="Wu Y."/>
            <person name="Sun Y."/>
            <person name="Mei J."/>
            <person name="Sun J."/>
            <person name="Sun Y."/>
        </authorList>
    </citation>
    <scope>NUCLEOTIDE SEQUENCE [LARGE SCALE GENOMIC DNA]</scope>
    <source>
        <strain evidence="3">cv. E1</strain>
        <tissue evidence="2">Leaf</tissue>
    </source>
</reference>
<keyword evidence="3" id="KW-1185">Reference proteome</keyword>